<evidence type="ECO:0000313" key="7">
    <source>
        <dbReference type="Proteomes" id="UP000053664"/>
    </source>
</evidence>
<feature type="compositionally biased region" description="Gly residues" evidence="4">
    <location>
        <begin position="289"/>
        <end position="305"/>
    </location>
</feature>
<dbReference type="PANTHER" id="PTHR24346">
    <property type="entry name" value="MAP/MICROTUBULE AFFINITY-REGULATING KINASE"/>
    <property type="match status" value="1"/>
</dbReference>
<evidence type="ECO:0000256" key="1">
    <source>
        <dbReference type="ARBA" id="ARBA00022741"/>
    </source>
</evidence>
<evidence type="ECO:0000259" key="5">
    <source>
        <dbReference type="PROSITE" id="PS50011"/>
    </source>
</evidence>
<feature type="region of interest" description="Disordered" evidence="4">
    <location>
        <begin position="583"/>
        <end position="639"/>
    </location>
</feature>
<dbReference type="HOGENOM" id="CLU_338359_0_0_1"/>
<dbReference type="GO" id="GO:0005737">
    <property type="term" value="C:cytoplasm"/>
    <property type="evidence" value="ECO:0007669"/>
    <property type="project" value="TreeGrafter"/>
</dbReference>
<organism evidence="6 7">
    <name type="scientific">Pseudozyma flocculosa PF-1</name>
    <dbReference type="NCBI Taxonomy" id="1277687"/>
    <lineage>
        <taxon>Eukaryota</taxon>
        <taxon>Fungi</taxon>
        <taxon>Dikarya</taxon>
        <taxon>Basidiomycota</taxon>
        <taxon>Ustilaginomycotina</taxon>
        <taxon>Ustilaginomycetes</taxon>
        <taxon>Ustilaginales</taxon>
        <taxon>Ustilaginaceae</taxon>
        <taxon>Pseudozyma</taxon>
    </lineage>
</organism>
<evidence type="ECO:0000256" key="3">
    <source>
        <dbReference type="PROSITE-ProRule" id="PRU10141"/>
    </source>
</evidence>
<feature type="domain" description="Protein kinase" evidence="5">
    <location>
        <begin position="206"/>
        <end position="532"/>
    </location>
</feature>
<dbReference type="Gene3D" id="1.10.510.10">
    <property type="entry name" value="Transferase(Phosphotransferase) domain 1"/>
    <property type="match status" value="1"/>
</dbReference>
<feature type="compositionally biased region" description="Basic and acidic residues" evidence="4">
    <location>
        <begin position="879"/>
        <end position="893"/>
    </location>
</feature>
<dbReference type="RefSeq" id="XP_007879995.1">
    <property type="nucleotide sequence ID" value="XM_007881804.1"/>
</dbReference>
<dbReference type="Gene3D" id="3.30.200.20">
    <property type="entry name" value="Phosphorylase Kinase, domain 1"/>
    <property type="match status" value="1"/>
</dbReference>
<feature type="compositionally biased region" description="Polar residues" evidence="4">
    <location>
        <begin position="167"/>
        <end position="180"/>
    </location>
</feature>
<dbReference type="CDD" id="cd14008">
    <property type="entry name" value="STKc_LKB1_CaMKK"/>
    <property type="match status" value="1"/>
</dbReference>
<feature type="compositionally biased region" description="Basic and acidic residues" evidence="4">
    <location>
        <begin position="181"/>
        <end position="193"/>
    </location>
</feature>
<feature type="region of interest" description="Disordered" evidence="4">
    <location>
        <begin position="654"/>
        <end position="761"/>
    </location>
</feature>
<dbReference type="SMART" id="SM00220">
    <property type="entry name" value="S_TKc"/>
    <property type="match status" value="1"/>
</dbReference>
<reference evidence="6 7" key="1">
    <citation type="journal article" date="2013" name="Plant Cell">
        <title>The transition from a phytopathogenic smut ancestor to an anamorphic biocontrol agent deciphered by comparative whole-genome analysis.</title>
        <authorList>
            <person name="Lefebvre F."/>
            <person name="Joly D.L."/>
            <person name="Labbe C."/>
            <person name="Teichmann B."/>
            <person name="Linning R."/>
            <person name="Belzile F."/>
            <person name="Bakkeren G."/>
            <person name="Belanger R.R."/>
        </authorList>
    </citation>
    <scope>NUCLEOTIDE SEQUENCE [LARGE SCALE GENOMIC DNA]</scope>
    <source>
        <strain evidence="6 7">PF-1</strain>
    </source>
</reference>
<dbReference type="eggNOG" id="KOG0585">
    <property type="taxonomic scope" value="Eukaryota"/>
</dbReference>
<feature type="compositionally biased region" description="Basic residues" evidence="4">
    <location>
        <begin position="116"/>
        <end position="132"/>
    </location>
</feature>
<dbReference type="AlphaFoldDB" id="A0A061H7F4"/>
<dbReference type="GO" id="GO:0035556">
    <property type="term" value="P:intracellular signal transduction"/>
    <property type="evidence" value="ECO:0007669"/>
    <property type="project" value="TreeGrafter"/>
</dbReference>
<dbReference type="PROSITE" id="PS50011">
    <property type="entry name" value="PROTEIN_KINASE_DOM"/>
    <property type="match status" value="1"/>
</dbReference>
<dbReference type="InterPro" id="IPR011009">
    <property type="entry name" value="Kinase-like_dom_sf"/>
</dbReference>
<evidence type="ECO:0000313" key="6">
    <source>
        <dbReference type="EMBL" id="EPQ27950.1"/>
    </source>
</evidence>
<dbReference type="SUPFAM" id="SSF56112">
    <property type="entry name" value="Protein kinase-like (PK-like)"/>
    <property type="match status" value="1"/>
</dbReference>
<feature type="compositionally biased region" description="Basic and acidic residues" evidence="4">
    <location>
        <begin position="34"/>
        <end position="46"/>
    </location>
</feature>
<accession>A0A061H7F4</accession>
<feature type="region of interest" description="Disordered" evidence="4">
    <location>
        <begin position="242"/>
        <end position="306"/>
    </location>
</feature>
<sequence length="943" mass="100326">MASRSESPQSIDDDGVPQMSPLSTTLGDDNGNDGARHSSDRQDHASQRPAAEPADRGHSGADAGAGPIQQQAPTLSSSPKATDTTDTTTTATATATATTSATSTSNSAASPSHPKCCSRNHSHSHPHSRNSHSHCDQTRSSSLGHSHSRSHASRAASNDGADGARASGSTAPHSRTTSRNTSHDFKETLNARSRDMDDGSRIINQYRMTEVIGQGSYGTVHRATLADDPSVTFAIKEFGKTRLRKSHRASNMKRSARGKPGARGSSRPRGGFVAAHDSYQNERQQQQDGGDGNGNGGGGGGGGAGSDDLKDPLMLIRHEMAILKKLHHPHVVKLYEVLDDPSKDSLYMVFEHCPDGAVIDIRLHHQSEPLDEPTARSYFVQVMLGIEYLHSNDIVHRDLKPDNILLSDGGRTCKIVDFGVSEMFLKPGDDKMQKSAGSPAFMSPELCTAGHSWYHGRSDDIWSFGVTVYCMVVGRLPFDKDNFFEMYEAIKAEEPEYPSHLSPELKDLLQKLLRKDPEKRITIDEMRRHPWVTCNGTASIISSEENLEQVVFEITEEELDCAICKITNIFTFARAISKFKKGGSMNRARREASQALSDAEAKKQSGDDGQGAAIEGQGDGNGERKAGRAGADAAAAGERDSLQVKVDALRNEIEHPEQQQEVLLVDSPTSDTIELPPLDELDDGDAAGAGAGDDDDDTKLRPGPDALRRTKTDPAGEAAAVVLSRSPDLCDSPTSCASTPADAQVGEKDGSAEATGSHSEDLARRLADVVMREGGADNAWKSKEAMSEKKKRVSILMSATTGELHTSRDHLAREYVQQGGSQSGGSGSSAGSQGDRPARKPTPHRAPPKVLVDEETVSSPRSENIPTPPGASEAYVAAARDEDLARDPLELDAQRQVAAAGGEAGGQTKAVREGDNHAVAADGDGGGGGADGPKRQAEVHGSG</sequence>
<dbReference type="FunFam" id="1.10.510.10:FF:000571">
    <property type="entry name" value="Maternal embryonic leucine zipper kinase"/>
    <property type="match status" value="1"/>
</dbReference>
<dbReference type="KEGG" id="pfp:PFL1_04277"/>
<dbReference type="PROSITE" id="PS00108">
    <property type="entry name" value="PROTEIN_KINASE_ST"/>
    <property type="match status" value="1"/>
</dbReference>
<protein>
    <recommendedName>
        <fullName evidence="5">Protein kinase domain-containing protein</fullName>
    </recommendedName>
</protein>
<dbReference type="PROSITE" id="PS00107">
    <property type="entry name" value="PROTEIN_KINASE_ATP"/>
    <property type="match status" value="1"/>
</dbReference>
<dbReference type="InterPro" id="IPR017441">
    <property type="entry name" value="Protein_kinase_ATP_BS"/>
</dbReference>
<dbReference type="InterPro" id="IPR008271">
    <property type="entry name" value="Ser/Thr_kinase_AS"/>
</dbReference>
<feature type="compositionally biased region" description="Basic residues" evidence="4">
    <location>
        <begin position="242"/>
        <end position="257"/>
    </location>
</feature>
<feature type="binding site" evidence="3">
    <location>
        <position position="236"/>
    </location>
    <ligand>
        <name>ATP</name>
        <dbReference type="ChEBI" id="CHEBI:30616"/>
    </ligand>
</feature>
<feature type="compositionally biased region" description="Low complexity" evidence="4">
    <location>
        <begin position="76"/>
        <end position="112"/>
    </location>
</feature>
<dbReference type="GO" id="GO:0004674">
    <property type="term" value="F:protein serine/threonine kinase activity"/>
    <property type="evidence" value="ECO:0007669"/>
    <property type="project" value="TreeGrafter"/>
</dbReference>
<feature type="region of interest" description="Disordered" evidence="4">
    <location>
        <begin position="817"/>
        <end position="943"/>
    </location>
</feature>
<feature type="compositionally biased region" description="Basic and acidic residues" evidence="4">
    <location>
        <begin position="698"/>
        <end position="714"/>
    </location>
</feature>
<dbReference type="GO" id="GO:0005524">
    <property type="term" value="F:ATP binding"/>
    <property type="evidence" value="ECO:0007669"/>
    <property type="project" value="UniProtKB-UniRule"/>
</dbReference>
<dbReference type="Proteomes" id="UP000053664">
    <property type="component" value="Unassembled WGS sequence"/>
</dbReference>
<dbReference type="Pfam" id="PF00069">
    <property type="entry name" value="Pkinase"/>
    <property type="match status" value="1"/>
</dbReference>
<dbReference type="GeneID" id="19318383"/>
<feature type="region of interest" description="Disordered" evidence="4">
    <location>
        <begin position="1"/>
        <end position="193"/>
    </location>
</feature>
<dbReference type="OrthoDB" id="68483at2759"/>
<gene>
    <name evidence="6" type="ORF">PFL1_04277</name>
</gene>
<keyword evidence="1 3" id="KW-0547">Nucleotide-binding</keyword>
<feature type="compositionally biased region" description="Polar residues" evidence="4">
    <location>
        <begin position="1"/>
        <end position="10"/>
    </location>
</feature>
<evidence type="ECO:0000256" key="4">
    <source>
        <dbReference type="SAM" id="MobiDB-lite"/>
    </source>
</evidence>
<evidence type="ECO:0000256" key="2">
    <source>
        <dbReference type="ARBA" id="ARBA00022840"/>
    </source>
</evidence>
<dbReference type="InterPro" id="IPR000719">
    <property type="entry name" value="Prot_kinase_dom"/>
</dbReference>
<keyword evidence="2 3" id="KW-0067">ATP-binding</keyword>
<dbReference type="PANTHER" id="PTHR24346:SF77">
    <property type="entry name" value="SERINE THREONINE PROTEIN KINASE"/>
    <property type="match status" value="1"/>
</dbReference>
<feature type="compositionally biased region" description="Low complexity" evidence="4">
    <location>
        <begin position="258"/>
        <end position="271"/>
    </location>
</feature>
<dbReference type="EMBL" id="KE361636">
    <property type="protein sequence ID" value="EPQ27950.1"/>
    <property type="molecule type" value="Genomic_DNA"/>
</dbReference>
<proteinExistence type="predicted"/>
<name>A0A061H7F4_9BASI</name>
<feature type="compositionally biased region" description="Basic and acidic residues" evidence="4">
    <location>
        <begin position="932"/>
        <end position="943"/>
    </location>
</feature>